<evidence type="ECO:0000256" key="3">
    <source>
        <dbReference type="ARBA" id="ARBA00022679"/>
    </source>
</evidence>
<dbReference type="Proteomes" id="UP000192578">
    <property type="component" value="Unassembled WGS sequence"/>
</dbReference>
<evidence type="ECO:0000256" key="2">
    <source>
        <dbReference type="ARBA" id="ARBA00012485"/>
    </source>
</evidence>
<dbReference type="Gene3D" id="3.90.1750.10">
    <property type="entry name" value="Hect, E3 ligase catalytic domains"/>
    <property type="match status" value="1"/>
</dbReference>
<dbReference type="Gene3D" id="3.30.2160.10">
    <property type="entry name" value="Hect, E3 ligase catalytic domain"/>
    <property type="match status" value="1"/>
</dbReference>
<evidence type="ECO:0000256" key="4">
    <source>
        <dbReference type="ARBA" id="ARBA00022786"/>
    </source>
</evidence>
<evidence type="ECO:0000259" key="7">
    <source>
        <dbReference type="PROSITE" id="PS50237"/>
    </source>
</evidence>
<keyword evidence="9" id="KW-1185">Reference proteome</keyword>
<keyword evidence="4 5" id="KW-0833">Ubl conjugation pathway</keyword>
<sequence length="1196" mass="135875">MMDRCMKRMPTLRNPSLEFSQTVYLTEKDLLESTFSNCWHAAFLQRHPTLSERISQADNRKKARQWTDELCLQYAALIKKLKTEEYLKPEQLLELGNSPNSKQTFSPFNCACLEQKIISSARLRRSGNRIGIGIDSQPKVQMFSFEGDHRKRPPQFLRGSNRVEGRNETTRRAEEDRRQREELRKKIARTVKLQSLARRFLVRHQQKALFLGEMEQLKSELSSTQDLSRLLHFLRAANIYFFREGSSGGPESRAIFFLCHNMIRLKDACLVECAKDWKSALTMAKFIGGSLELAAAVSLIDCSPSESNSVLRLAEIIIGNETLPKQTNLAVCVFLIKRHFFRSCLTILKSRSNGLTLTSSSTPVGALQLSLLSLLVAPLNILLEGQALDSAKLAMSFFCNQVLSTSREKIVNAFVIRSLAEQSKVKVPVVAFSTILAALISDVEKPFSADIWLCWSLMVLLNQWIRIFIGTRNPAVLRILSFALAGLFSTPTVVVEKVEPVSMQMQIEEEDEDEDMEAVLTVTSAAVAPKTEETETLQEAKKEIEAVLENPAFISMMVESLDVKLPTSVDDAAGICTALIINPYQDGMIMPTLFYKFAFNTAFLRSLWQRVNHFGILPSTSLNAGTTFDFASNKPWIQLYAVFCKLLICIIATVYDDEFSSDDRANTGTGFEFSLDEVVLIAASARDVASGMVFLAYTPTPHQTDPEYARLMSHLFISVVQLIKELHDRDARRAFCPDGFWASPRLIALADRTKRTVGQRDFIYDIFEKLNPFKPLKNFPTAGATFDELRFSLVVDQMPCLLPFQQRLLFVYLTLKAEKNAMRSEFDFLRPDSHAHVKVRRDYIYEDSFTDLDRNVVQDMRKPIKVTFQNLAGLDEAGVDGGGLFREFMGQTLRAGFDANRGIFRTNADSALYPNPEATILFPHNYREHFFFLGRMLGKAIYENLLTELHFADFFLKKLLAKNNLGNVDIHYLKSLDPTLFKNLLSLKQFSGDFVDLALDFSVAVDEMGVTRQVDLKPNGRNILVNKENVIEYIFLMADFKLNKQIKHHTAYFREGLSDVVPIQLLQIFNFRELQTLISGAEEPIDVRDWRRNTVYGSPYDEEHPTIQLFWKIVQSFSEESKRKLLKFVTSVSRPPLLGFKDLPHKFTINPVTGQDRLPTASTCMSLLKLPNVGDETKLRQKLLYAIESDSGFELS</sequence>
<dbReference type="GO" id="GO:0000209">
    <property type="term" value="P:protein polyubiquitination"/>
    <property type="evidence" value="ECO:0007669"/>
    <property type="project" value="InterPro"/>
</dbReference>
<dbReference type="Gene3D" id="3.30.2410.10">
    <property type="entry name" value="Hect, E3 ligase catalytic domain"/>
    <property type="match status" value="1"/>
</dbReference>
<keyword evidence="8" id="KW-0436">Ligase</keyword>
<dbReference type="PROSITE" id="PS50237">
    <property type="entry name" value="HECT"/>
    <property type="match status" value="1"/>
</dbReference>
<organism evidence="8 9">
    <name type="scientific">Hypsibius exemplaris</name>
    <name type="common">Freshwater tardigrade</name>
    <dbReference type="NCBI Taxonomy" id="2072580"/>
    <lineage>
        <taxon>Eukaryota</taxon>
        <taxon>Metazoa</taxon>
        <taxon>Ecdysozoa</taxon>
        <taxon>Tardigrada</taxon>
        <taxon>Eutardigrada</taxon>
        <taxon>Parachela</taxon>
        <taxon>Hypsibioidea</taxon>
        <taxon>Hypsibiidae</taxon>
        <taxon>Hypsibius</taxon>
    </lineage>
</organism>
<dbReference type="AlphaFoldDB" id="A0A1W0X8B0"/>
<keyword evidence="3" id="KW-0808">Transferase</keyword>
<evidence type="ECO:0000313" key="9">
    <source>
        <dbReference type="Proteomes" id="UP000192578"/>
    </source>
</evidence>
<dbReference type="FunFam" id="3.30.2410.10:FF:000011">
    <property type="entry name" value="Putative Ubiquitin-protein ligase E3C"/>
    <property type="match status" value="1"/>
</dbReference>
<dbReference type="PANTHER" id="PTHR45700">
    <property type="entry name" value="UBIQUITIN-PROTEIN LIGASE E3C"/>
    <property type="match status" value="1"/>
</dbReference>
<accession>A0A1W0X8B0</accession>
<dbReference type="CDD" id="cd00078">
    <property type="entry name" value="HECTc"/>
    <property type="match status" value="1"/>
</dbReference>
<dbReference type="OrthoDB" id="8068875at2759"/>
<feature type="active site" description="Glycyl thioester intermediate" evidence="5">
    <location>
        <position position="1164"/>
    </location>
</feature>
<dbReference type="GO" id="GO:0016874">
    <property type="term" value="F:ligase activity"/>
    <property type="evidence" value="ECO:0007669"/>
    <property type="project" value="UniProtKB-KW"/>
</dbReference>
<dbReference type="GO" id="GO:0061630">
    <property type="term" value="F:ubiquitin protein ligase activity"/>
    <property type="evidence" value="ECO:0007669"/>
    <property type="project" value="UniProtKB-EC"/>
</dbReference>
<feature type="domain" description="HECT" evidence="7">
    <location>
        <begin position="859"/>
        <end position="1196"/>
    </location>
</feature>
<comment type="catalytic activity">
    <reaction evidence="1">
        <text>S-ubiquitinyl-[E2 ubiquitin-conjugating enzyme]-L-cysteine + [acceptor protein]-L-lysine = [E2 ubiquitin-conjugating enzyme]-L-cysteine + N(6)-ubiquitinyl-[acceptor protein]-L-lysine.</text>
        <dbReference type="EC" id="2.3.2.26"/>
    </reaction>
</comment>
<feature type="compositionally biased region" description="Basic and acidic residues" evidence="6">
    <location>
        <begin position="161"/>
        <end position="178"/>
    </location>
</feature>
<comment type="caution">
    <text evidence="8">The sequence shown here is derived from an EMBL/GenBank/DDBJ whole genome shotgun (WGS) entry which is preliminary data.</text>
</comment>
<evidence type="ECO:0000256" key="6">
    <source>
        <dbReference type="SAM" id="MobiDB-lite"/>
    </source>
</evidence>
<dbReference type="SMART" id="SM00119">
    <property type="entry name" value="HECTc"/>
    <property type="match status" value="1"/>
</dbReference>
<reference evidence="9" key="1">
    <citation type="submission" date="2017-01" db="EMBL/GenBank/DDBJ databases">
        <title>Comparative genomics of anhydrobiosis in the tardigrade Hypsibius dujardini.</title>
        <authorList>
            <person name="Yoshida Y."/>
            <person name="Koutsovoulos G."/>
            <person name="Laetsch D."/>
            <person name="Stevens L."/>
            <person name="Kumar S."/>
            <person name="Horikawa D."/>
            <person name="Ishino K."/>
            <person name="Komine S."/>
            <person name="Tomita M."/>
            <person name="Blaxter M."/>
            <person name="Arakawa K."/>
        </authorList>
    </citation>
    <scope>NUCLEOTIDE SEQUENCE [LARGE SCALE GENOMIC DNA]</scope>
    <source>
        <strain evidence="9">Z151</strain>
    </source>
</reference>
<dbReference type="InterPro" id="IPR044611">
    <property type="entry name" value="E3A/B/C-like"/>
</dbReference>
<feature type="region of interest" description="Disordered" evidence="6">
    <location>
        <begin position="154"/>
        <end position="178"/>
    </location>
</feature>
<dbReference type="GO" id="GO:0006511">
    <property type="term" value="P:ubiquitin-dependent protein catabolic process"/>
    <property type="evidence" value="ECO:0007669"/>
    <property type="project" value="TreeGrafter"/>
</dbReference>
<dbReference type="InterPro" id="IPR035983">
    <property type="entry name" value="Hect_E3_ubiquitin_ligase"/>
</dbReference>
<dbReference type="EC" id="2.3.2.26" evidence="2"/>
<evidence type="ECO:0000313" key="8">
    <source>
        <dbReference type="EMBL" id="OQV23776.1"/>
    </source>
</evidence>
<gene>
    <name evidence="8" type="ORF">BV898_02506</name>
</gene>
<dbReference type="EMBL" id="MTYJ01000010">
    <property type="protein sequence ID" value="OQV23776.1"/>
    <property type="molecule type" value="Genomic_DNA"/>
</dbReference>
<dbReference type="PANTHER" id="PTHR45700:SF2">
    <property type="entry name" value="UBIQUITIN-PROTEIN LIGASE E3C"/>
    <property type="match status" value="1"/>
</dbReference>
<dbReference type="FunFam" id="3.30.2160.10:FF:000002">
    <property type="entry name" value="Putative Ubiquitin-protein ligase E3C"/>
    <property type="match status" value="1"/>
</dbReference>
<evidence type="ECO:0000256" key="1">
    <source>
        <dbReference type="ARBA" id="ARBA00000885"/>
    </source>
</evidence>
<evidence type="ECO:0000256" key="5">
    <source>
        <dbReference type="PROSITE-ProRule" id="PRU00104"/>
    </source>
</evidence>
<name>A0A1W0X8B0_HYPEX</name>
<proteinExistence type="predicted"/>
<protein>
    <recommendedName>
        <fullName evidence="2">HECT-type E3 ubiquitin transferase</fullName>
        <ecNumber evidence="2">2.3.2.26</ecNumber>
    </recommendedName>
</protein>
<dbReference type="InterPro" id="IPR000569">
    <property type="entry name" value="HECT_dom"/>
</dbReference>
<dbReference type="Pfam" id="PF00632">
    <property type="entry name" value="HECT"/>
    <property type="match status" value="1"/>
</dbReference>
<dbReference type="SUPFAM" id="SSF56204">
    <property type="entry name" value="Hect, E3 ligase catalytic domain"/>
    <property type="match status" value="1"/>
</dbReference>